<dbReference type="Proteomes" id="UP000675664">
    <property type="component" value="Unassembled WGS sequence"/>
</dbReference>
<reference evidence="11" key="1">
    <citation type="submission" date="2021-04" db="EMBL/GenBank/DDBJ databases">
        <title>Sinoanaerobacter chloroacetimidivorans sp. nov., an obligate anaerobic bacterium isolated from anaerobic sludge.</title>
        <authorList>
            <person name="Bao Y."/>
        </authorList>
    </citation>
    <scope>NUCLEOTIDE SEQUENCE</scope>
    <source>
        <strain evidence="11">BAD-6</strain>
    </source>
</reference>
<feature type="domain" description="Indole-3-glycerol phosphate synthase" evidence="10">
    <location>
        <begin position="7"/>
        <end position="272"/>
    </location>
</feature>
<dbReference type="InterPro" id="IPR045186">
    <property type="entry name" value="Indole-3-glycerol_P_synth"/>
</dbReference>
<dbReference type="Pfam" id="PF00218">
    <property type="entry name" value="IGPS"/>
    <property type="match status" value="1"/>
</dbReference>
<dbReference type="GO" id="GO:0000162">
    <property type="term" value="P:L-tryptophan biosynthetic process"/>
    <property type="evidence" value="ECO:0007669"/>
    <property type="project" value="UniProtKB-UniRule"/>
</dbReference>
<evidence type="ECO:0000256" key="9">
    <source>
        <dbReference type="HAMAP-Rule" id="MF_00134"/>
    </source>
</evidence>
<dbReference type="HAMAP" id="MF_00134_B">
    <property type="entry name" value="IGPS_B"/>
    <property type="match status" value="1"/>
</dbReference>
<name>A0A8J8B544_9FIRM</name>
<keyword evidence="12" id="KW-1185">Reference proteome</keyword>
<comment type="similarity">
    <text evidence="3 9">Belongs to the TrpC family.</text>
</comment>
<evidence type="ECO:0000313" key="12">
    <source>
        <dbReference type="Proteomes" id="UP000675664"/>
    </source>
</evidence>
<evidence type="ECO:0000256" key="7">
    <source>
        <dbReference type="ARBA" id="ARBA00023141"/>
    </source>
</evidence>
<dbReference type="GO" id="GO:0004640">
    <property type="term" value="F:phosphoribosylanthranilate isomerase activity"/>
    <property type="evidence" value="ECO:0007669"/>
    <property type="project" value="TreeGrafter"/>
</dbReference>
<reference evidence="11" key="2">
    <citation type="submission" date="2021-04" db="EMBL/GenBank/DDBJ databases">
        <authorList>
            <person name="Liu J."/>
        </authorList>
    </citation>
    <scope>NUCLEOTIDE SEQUENCE</scope>
    <source>
        <strain evidence="11">BAD-6</strain>
    </source>
</reference>
<dbReference type="InterPro" id="IPR011060">
    <property type="entry name" value="RibuloseP-bd_barrel"/>
</dbReference>
<accession>A0A8J8B544</accession>
<evidence type="ECO:0000256" key="3">
    <source>
        <dbReference type="ARBA" id="ARBA00008737"/>
    </source>
</evidence>
<keyword evidence="7 9" id="KW-0057">Aromatic amino acid biosynthesis</keyword>
<keyword evidence="8 9" id="KW-0456">Lyase</keyword>
<dbReference type="EC" id="4.1.1.48" evidence="9"/>
<keyword evidence="4 9" id="KW-0028">Amino-acid biosynthesis</keyword>
<comment type="pathway">
    <text evidence="2 9">Amino-acid biosynthesis; L-tryptophan biosynthesis; L-tryptophan from chorismate: step 4/5.</text>
</comment>
<evidence type="ECO:0000256" key="5">
    <source>
        <dbReference type="ARBA" id="ARBA00022793"/>
    </source>
</evidence>
<dbReference type="InterPro" id="IPR013798">
    <property type="entry name" value="Indole-3-glycerol_P_synth_dom"/>
</dbReference>
<dbReference type="FunFam" id="3.20.20.70:FF:000024">
    <property type="entry name" value="Indole-3-glycerol phosphate synthase"/>
    <property type="match status" value="1"/>
</dbReference>
<evidence type="ECO:0000259" key="10">
    <source>
        <dbReference type="Pfam" id="PF00218"/>
    </source>
</evidence>
<keyword evidence="6 9" id="KW-0822">Tryptophan biosynthesis</keyword>
<dbReference type="AlphaFoldDB" id="A0A8J8B544"/>
<gene>
    <name evidence="9 11" type="primary">trpC</name>
    <name evidence="11" type="ORF">KCX82_19025</name>
</gene>
<sequence length="280" mass="31120">MTDILKKIAEKTAERIEEKKRELPLAQVRAEAEALFYKSHDHKDIIGRPESQLSSILFPFENALKGEEISFICEVKKASPSKGIIDEEFPYLKIAAEYEEAGAAAISVLTEPYWFLGKDRYLTEISKEVGIPVLRKDFTIDPYQIYEAKVLGASAVLLICALLDTDRLKEYLNIAHGLGLSALVEAHREEEVDSALSAGARIIGVNNRDLKTFEVDLSASIRLRSKIPENILFISESGIKTAADIALLKASKVNGVLIGETLMRGSNKKEELFRLRGEAL</sequence>
<dbReference type="CDD" id="cd00331">
    <property type="entry name" value="IGPS"/>
    <property type="match status" value="1"/>
</dbReference>
<evidence type="ECO:0000256" key="6">
    <source>
        <dbReference type="ARBA" id="ARBA00022822"/>
    </source>
</evidence>
<protein>
    <recommendedName>
        <fullName evidence="9">Indole-3-glycerol phosphate synthase</fullName>
        <shortName evidence="9">IGPS</shortName>
        <ecNumber evidence="9">4.1.1.48</ecNumber>
    </recommendedName>
</protein>
<proteinExistence type="inferred from homology"/>
<dbReference type="GO" id="GO:0004425">
    <property type="term" value="F:indole-3-glycerol-phosphate synthase activity"/>
    <property type="evidence" value="ECO:0007669"/>
    <property type="project" value="UniProtKB-UniRule"/>
</dbReference>
<evidence type="ECO:0000256" key="2">
    <source>
        <dbReference type="ARBA" id="ARBA00004696"/>
    </source>
</evidence>
<dbReference type="InterPro" id="IPR013785">
    <property type="entry name" value="Aldolase_TIM"/>
</dbReference>
<dbReference type="PANTHER" id="PTHR22854:SF2">
    <property type="entry name" value="INDOLE-3-GLYCEROL-PHOSPHATE SYNTHASE"/>
    <property type="match status" value="1"/>
</dbReference>
<evidence type="ECO:0000256" key="1">
    <source>
        <dbReference type="ARBA" id="ARBA00001633"/>
    </source>
</evidence>
<dbReference type="SUPFAM" id="SSF51366">
    <property type="entry name" value="Ribulose-phoshate binding barrel"/>
    <property type="match status" value="1"/>
</dbReference>
<keyword evidence="5 9" id="KW-0210">Decarboxylase</keyword>
<dbReference type="EMBL" id="JAGSND010000019">
    <property type="protein sequence ID" value="MBR0599980.1"/>
    <property type="molecule type" value="Genomic_DNA"/>
</dbReference>
<organism evidence="11 12">
    <name type="scientific">Sinanaerobacter chloroacetimidivorans</name>
    <dbReference type="NCBI Taxonomy" id="2818044"/>
    <lineage>
        <taxon>Bacteria</taxon>
        <taxon>Bacillati</taxon>
        <taxon>Bacillota</taxon>
        <taxon>Clostridia</taxon>
        <taxon>Peptostreptococcales</taxon>
        <taxon>Anaerovoracaceae</taxon>
        <taxon>Sinanaerobacter</taxon>
    </lineage>
</organism>
<evidence type="ECO:0000313" key="11">
    <source>
        <dbReference type="EMBL" id="MBR0599980.1"/>
    </source>
</evidence>
<dbReference type="NCBIfam" id="NF001377">
    <property type="entry name" value="PRK00278.2-4"/>
    <property type="match status" value="1"/>
</dbReference>
<dbReference type="InterPro" id="IPR001468">
    <property type="entry name" value="Indole-3-GlycerolPSynthase_CS"/>
</dbReference>
<evidence type="ECO:0000256" key="4">
    <source>
        <dbReference type="ARBA" id="ARBA00022605"/>
    </source>
</evidence>
<comment type="caution">
    <text evidence="11">The sequence shown here is derived from an EMBL/GenBank/DDBJ whole genome shotgun (WGS) entry which is preliminary data.</text>
</comment>
<evidence type="ECO:0000256" key="8">
    <source>
        <dbReference type="ARBA" id="ARBA00023239"/>
    </source>
</evidence>
<dbReference type="PANTHER" id="PTHR22854">
    <property type="entry name" value="TRYPTOPHAN BIOSYNTHESIS PROTEIN"/>
    <property type="match status" value="1"/>
</dbReference>
<dbReference type="RefSeq" id="WP_227020112.1">
    <property type="nucleotide sequence ID" value="NZ_JAGSND010000019.1"/>
</dbReference>
<dbReference type="Gene3D" id="3.20.20.70">
    <property type="entry name" value="Aldolase class I"/>
    <property type="match status" value="1"/>
</dbReference>
<dbReference type="PROSITE" id="PS00614">
    <property type="entry name" value="IGPS"/>
    <property type="match status" value="1"/>
</dbReference>
<comment type="catalytic activity">
    <reaction evidence="1 9">
        <text>1-(2-carboxyphenylamino)-1-deoxy-D-ribulose 5-phosphate + H(+) = (1S,2R)-1-C-(indol-3-yl)glycerol 3-phosphate + CO2 + H2O</text>
        <dbReference type="Rhea" id="RHEA:23476"/>
        <dbReference type="ChEBI" id="CHEBI:15377"/>
        <dbReference type="ChEBI" id="CHEBI:15378"/>
        <dbReference type="ChEBI" id="CHEBI:16526"/>
        <dbReference type="ChEBI" id="CHEBI:58613"/>
        <dbReference type="ChEBI" id="CHEBI:58866"/>
        <dbReference type="EC" id="4.1.1.48"/>
    </reaction>
</comment>
<dbReference type="UniPathway" id="UPA00035">
    <property type="reaction ID" value="UER00043"/>
</dbReference>